<evidence type="ECO:0000313" key="5">
    <source>
        <dbReference type="Proteomes" id="UP000233551"/>
    </source>
</evidence>
<evidence type="ECO:0000256" key="1">
    <source>
        <dbReference type="ARBA" id="ARBA00022670"/>
    </source>
</evidence>
<accession>A0A2I0K2F4</accession>
<dbReference type="EMBL" id="PGOL01000977">
    <property type="protein sequence ID" value="PKI62303.1"/>
    <property type="molecule type" value="Genomic_DNA"/>
</dbReference>
<feature type="domain" description="Retrovirus-related Pol polyprotein from transposon TNT 1-94-like beta-barrel" evidence="3">
    <location>
        <begin position="3"/>
        <end position="64"/>
    </location>
</feature>
<dbReference type="PANTHER" id="PTHR42648">
    <property type="entry name" value="TRANSPOSASE, PUTATIVE-RELATED"/>
    <property type="match status" value="1"/>
</dbReference>
<feature type="domain" description="GAG-pre-integrase" evidence="2">
    <location>
        <begin position="95"/>
        <end position="153"/>
    </location>
</feature>
<protein>
    <submittedName>
        <fullName evidence="4">Uncharacterized protein</fullName>
    </submittedName>
</protein>
<sequence length="218" mass="24000">MENYTYGNFGKVYLADDEPMEIAGKGDVRIKTPNGLVWQLRGVRHIPGLKRNLIFVGQLDDKGYDLSFGSSSWKIIKGAMVVARGKKEGTLYMIVNSHDSITLASANSDADLWHCRLGHMSENGMKHLCSKGKLPGLKTVEFGLCEDCVFGKQKRVSISKAGRTLKEQKLELCGLPNTFWADAVNTAAFLINRGPSVPLDNDIPEEAWSGKEVGCTIH</sequence>
<proteinExistence type="predicted"/>
<gene>
    <name evidence="4" type="ORF">CRG98_017304</name>
</gene>
<dbReference type="GO" id="GO:0008233">
    <property type="term" value="F:peptidase activity"/>
    <property type="evidence" value="ECO:0007669"/>
    <property type="project" value="UniProtKB-KW"/>
</dbReference>
<dbReference type="PANTHER" id="PTHR42648:SF28">
    <property type="entry name" value="TRANSPOSON-ENCODED PROTEIN WITH RIBONUCLEASE H-LIKE AND RETROVIRUS ZINC FINGER-LIKE DOMAINS"/>
    <property type="match status" value="1"/>
</dbReference>
<evidence type="ECO:0000313" key="4">
    <source>
        <dbReference type="EMBL" id="PKI62303.1"/>
    </source>
</evidence>
<reference evidence="4 5" key="1">
    <citation type="submission" date="2017-11" db="EMBL/GenBank/DDBJ databases">
        <title>De-novo sequencing of pomegranate (Punica granatum L.) genome.</title>
        <authorList>
            <person name="Akparov Z."/>
            <person name="Amiraslanov A."/>
            <person name="Hajiyeva S."/>
            <person name="Abbasov M."/>
            <person name="Kaur K."/>
            <person name="Hamwieh A."/>
            <person name="Solovyev V."/>
            <person name="Salamov A."/>
            <person name="Braich B."/>
            <person name="Kosarev P."/>
            <person name="Mahmoud A."/>
            <person name="Hajiyev E."/>
            <person name="Babayeva S."/>
            <person name="Izzatullayeva V."/>
            <person name="Mammadov A."/>
            <person name="Mammadov A."/>
            <person name="Sharifova S."/>
            <person name="Ojaghi J."/>
            <person name="Eynullazada K."/>
            <person name="Bayramov B."/>
            <person name="Abdulazimova A."/>
            <person name="Shahmuradov I."/>
        </authorList>
    </citation>
    <scope>NUCLEOTIDE SEQUENCE [LARGE SCALE GENOMIC DNA]</scope>
    <source>
        <strain evidence="5">cv. AG2017</strain>
        <tissue evidence="4">Leaf</tissue>
    </source>
</reference>
<dbReference type="STRING" id="22663.A0A2I0K2F4"/>
<dbReference type="GO" id="GO:0006508">
    <property type="term" value="P:proteolysis"/>
    <property type="evidence" value="ECO:0007669"/>
    <property type="project" value="UniProtKB-KW"/>
</dbReference>
<dbReference type="InterPro" id="IPR025724">
    <property type="entry name" value="GAG-pre-integrase_dom"/>
</dbReference>
<keyword evidence="1" id="KW-0378">Hydrolase</keyword>
<keyword evidence="1" id="KW-0645">Protease</keyword>
<name>A0A2I0K2F4_PUNGR</name>
<evidence type="ECO:0000259" key="2">
    <source>
        <dbReference type="Pfam" id="PF13976"/>
    </source>
</evidence>
<evidence type="ECO:0000259" key="3">
    <source>
        <dbReference type="Pfam" id="PF22936"/>
    </source>
</evidence>
<dbReference type="Proteomes" id="UP000233551">
    <property type="component" value="Unassembled WGS sequence"/>
</dbReference>
<dbReference type="InterPro" id="IPR039537">
    <property type="entry name" value="Retrotran_Ty1/copia-like"/>
</dbReference>
<keyword evidence="5" id="KW-1185">Reference proteome</keyword>
<dbReference type="Pfam" id="PF22936">
    <property type="entry name" value="Pol_BBD"/>
    <property type="match status" value="1"/>
</dbReference>
<organism evidence="4 5">
    <name type="scientific">Punica granatum</name>
    <name type="common">Pomegranate</name>
    <dbReference type="NCBI Taxonomy" id="22663"/>
    <lineage>
        <taxon>Eukaryota</taxon>
        <taxon>Viridiplantae</taxon>
        <taxon>Streptophyta</taxon>
        <taxon>Embryophyta</taxon>
        <taxon>Tracheophyta</taxon>
        <taxon>Spermatophyta</taxon>
        <taxon>Magnoliopsida</taxon>
        <taxon>eudicotyledons</taxon>
        <taxon>Gunneridae</taxon>
        <taxon>Pentapetalae</taxon>
        <taxon>rosids</taxon>
        <taxon>malvids</taxon>
        <taxon>Myrtales</taxon>
        <taxon>Lythraceae</taxon>
        <taxon>Punica</taxon>
    </lineage>
</organism>
<dbReference type="AlphaFoldDB" id="A0A2I0K2F4"/>
<comment type="caution">
    <text evidence="4">The sequence shown here is derived from an EMBL/GenBank/DDBJ whole genome shotgun (WGS) entry which is preliminary data.</text>
</comment>
<dbReference type="InterPro" id="IPR054722">
    <property type="entry name" value="PolX-like_BBD"/>
</dbReference>
<dbReference type="Pfam" id="PF13976">
    <property type="entry name" value="gag_pre-integrs"/>
    <property type="match status" value="1"/>
</dbReference>